<evidence type="ECO:0000256" key="1">
    <source>
        <dbReference type="SAM" id="MobiDB-lite"/>
    </source>
</evidence>
<comment type="caution">
    <text evidence="2">The sequence shown here is derived from an EMBL/GenBank/DDBJ whole genome shotgun (WGS) entry which is preliminary data.</text>
</comment>
<feature type="region of interest" description="Disordered" evidence="1">
    <location>
        <begin position="133"/>
        <end position="154"/>
    </location>
</feature>
<dbReference type="EMBL" id="AMZH03003130">
    <property type="protein sequence ID" value="RRT73302.1"/>
    <property type="molecule type" value="Genomic_DNA"/>
</dbReference>
<gene>
    <name evidence="2" type="ORF">B296_00012530</name>
</gene>
<dbReference type="AlphaFoldDB" id="A0A427AAQ7"/>
<organism evidence="2 3">
    <name type="scientific">Ensete ventricosum</name>
    <name type="common">Abyssinian banana</name>
    <name type="synonym">Musa ensete</name>
    <dbReference type="NCBI Taxonomy" id="4639"/>
    <lineage>
        <taxon>Eukaryota</taxon>
        <taxon>Viridiplantae</taxon>
        <taxon>Streptophyta</taxon>
        <taxon>Embryophyta</taxon>
        <taxon>Tracheophyta</taxon>
        <taxon>Spermatophyta</taxon>
        <taxon>Magnoliopsida</taxon>
        <taxon>Liliopsida</taxon>
        <taxon>Zingiberales</taxon>
        <taxon>Musaceae</taxon>
        <taxon>Ensete</taxon>
    </lineage>
</organism>
<proteinExistence type="predicted"/>
<accession>A0A427AAQ7</accession>
<protein>
    <submittedName>
        <fullName evidence="2">Uncharacterized protein</fullName>
    </submittedName>
</protein>
<evidence type="ECO:0000313" key="2">
    <source>
        <dbReference type="EMBL" id="RRT73302.1"/>
    </source>
</evidence>
<dbReference type="Proteomes" id="UP000287651">
    <property type="component" value="Unassembled WGS sequence"/>
</dbReference>
<feature type="non-terminal residue" evidence="2">
    <location>
        <position position="260"/>
    </location>
</feature>
<evidence type="ECO:0000313" key="3">
    <source>
        <dbReference type="Proteomes" id="UP000287651"/>
    </source>
</evidence>
<sequence length="260" mass="28475">MPGEREDFNLDGRRGGERSWGSAIRFRARPRSETVSGERGGDGEIGGGIESDQGARLLWGDSISALGVVSPLDWFREERLVLSTVVEKRMKGCGLTRYSNPDPTTLRVIAAFPFHLRRFPHGRWKSSLLPLTHSRGQQRRETTDTISPGEAKPNPIVAFNPTSNLLVAAPVPIRCLRPRPLPESVPATPYSAPSSSSEISRNRIVQAEIHGAEAEKEKHAWGSGGGRSPLVRLPTCVEHLQVVPCQIYSSTCKLSPVKSI</sequence>
<reference evidence="2 3" key="1">
    <citation type="journal article" date="2014" name="Agronomy (Basel)">
        <title>A Draft Genome Sequence for Ensete ventricosum, the Drought-Tolerant Tree Against Hunger.</title>
        <authorList>
            <person name="Harrison J."/>
            <person name="Moore K.A."/>
            <person name="Paszkiewicz K."/>
            <person name="Jones T."/>
            <person name="Grant M."/>
            <person name="Ambacheew D."/>
            <person name="Muzemil S."/>
            <person name="Studholme D.J."/>
        </authorList>
    </citation>
    <scope>NUCLEOTIDE SEQUENCE [LARGE SCALE GENOMIC DNA]</scope>
</reference>
<feature type="region of interest" description="Disordered" evidence="1">
    <location>
        <begin position="29"/>
        <end position="48"/>
    </location>
</feature>
<name>A0A427AAQ7_ENSVE</name>